<evidence type="ECO:0008006" key="3">
    <source>
        <dbReference type="Google" id="ProtNLM"/>
    </source>
</evidence>
<keyword evidence="2" id="KW-1185">Reference proteome</keyword>
<protein>
    <recommendedName>
        <fullName evidence="3">Uracil-DNA glycosylase-like domain-containing protein</fullName>
    </recommendedName>
</protein>
<name>S3BNT5_9BURK</name>
<organism evidence="1 2">
    <name type="scientific">Sutterella wadsworthensis HGA0223</name>
    <dbReference type="NCBI Taxonomy" id="1203554"/>
    <lineage>
        <taxon>Bacteria</taxon>
        <taxon>Pseudomonadati</taxon>
        <taxon>Pseudomonadota</taxon>
        <taxon>Betaproteobacteria</taxon>
        <taxon>Burkholderiales</taxon>
        <taxon>Sutterellaceae</taxon>
        <taxon>Sutterella</taxon>
    </lineage>
</organism>
<proteinExistence type="predicted"/>
<dbReference type="STRING" id="1203554.HMPREF1476_00288"/>
<dbReference type="EMBL" id="ATCF01000004">
    <property type="protein sequence ID" value="EPE02052.1"/>
    <property type="molecule type" value="Genomic_DNA"/>
</dbReference>
<dbReference type="PATRIC" id="fig|1203554.3.peg.266"/>
<gene>
    <name evidence="1" type="ORF">HMPREF1476_00288</name>
</gene>
<comment type="caution">
    <text evidence="1">The sequence shown here is derived from an EMBL/GenBank/DDBJ whole genome shotgun (WGS) entry which is preliminary data.</text>
</comment>
<reference evidence="1 2" key="1">
    <citation type="submission" date="2013-04" db="EMBL/GenBank/DDBJ databases">
        <title>The Genome Sequence of Sutterella wadsworthensis HGA0223.</title>
        <authorList>
            <consortium name="The Broad Institute Genomics Platform"/>
            <person name="Earl A."/>
            <person name="Ward D."/>
            <person name="Feldgarden M."/>
            <person name="Gevers D."/>
            <person name="Schmidt T.M."/>
            <person name="Dover J."/>
            <person name="Dai D."/>
            <person name="Walker B."/>
            <person name="Young S."/>
            <person name="Zeng Q."/>
            <person name="Gargeya S."/>
            <person name="Fitzgerald M."/>
            <person name="Haas B."/>
            <person name="Abouelleil A."/>
            <person name="Allen A.W."/>
            <person name="Alvarado L."/>
            <person name="Arachchi H.M."/>
            <person name="Berlin A.M."/>
            <person name="Chapman S.B."/>
            <person name="Gainer-Dewar J."/>
            <person name="Goldberg J."/>
            <person name="Griggs A."/>
            <person name="Gujja S."/>
            <person name="Hansen M."/>
            <person name="Howarth C."/>
            <person name="Imamovic A."/>
            <person name="Ireland A."/>
            <person name="Larimer J."/>
            <person name="McCowan C."/>
            <person name="Murphy C."/>
            <person name="Pearson M."/>
            <person name="Poon T.W."/>
            <person name="Priest M."/>
            <person name="Roberts A."/>
            <person name="Saif S."/>
            <person name="Shea T."/>
            <person name="Sisk P."/>
            <person name="Sykes S."/>
            <person name="Wortman J."/>
            <person name="Nusbaum C."/>
            <person name="Birren B."/>
        </authorList>
    </citation>
    <scope>NUCLEOTIDE SEQUENCE [LARGE SCALE GENOMIC DNA]</scope>
    <source>
        <strain evidence="1 2">HGA0223</strain>
    </source>
</reference>
<accession>S3BNT5</accession>
<evidence type="ECO:0000313" key="1">
    <source>
        <dbReference type="EMBL" id="EPE02052.1"/>
    </source>
</evidence>
<dbReference type="Proteomes" id="UP000014400">
    <property type="component" value="Unassembled WGS sequence"/>
</dbReference>
<dbReference type="HOGENOM" id="CLU_1250099_0_0_4"/>
<evidence type="ECO:0000313" key="2">
    <source>
        <dbReference type="Proteomes" id="UP000014400"/>
    </source>
</evidence>
<dbReference type="eggNOG" id="ENOG5031693">
    <property type="taxonomic scope" value="Bacteria"/>
</dbReference>
<sequence length="221" mass="24524">MGSKAKFSQRIDVPGTADTPENLQGGVLLVFPPGFGPTLSPGLDVSAQALERQKLSRPRGRITARQVDRGPEVPQLLKWLERAGFPVAQDAARFSIFTWPQRWEADRPLDRRVLKAAAADAARLAEEVKKRRPLLLFFVSAQLLDAANLPEVLEALEPVLAHPAEPVRRITDLRLRVTAQRWVKALCFGLPMPRKTFTPETEETIAAGIAAIFRREELLPG</sequence>
<dbReference type="AlphaFoldDB" id="S3BNT5"/>